<evidence type="ECO:0000313" key="2">
    <source>
        <dbReference type="Proteomes" id="UP000807342"/>
    </source>
</evidence>
<protein>
    <submittedName>
        <fullName evidence="1">Uncharacterized protein</fullName>
    </submittedName>
</protein>
<accession>A0A9P5X2D9</accession>
<reference evidence="1" key="1">
    <citation type="submission" date="2020-11" db="EMBL/GenBank/DDBJ databases">
        <authorList>
            <consortium name="DOE Joint Genome Institute"/>
            <person name="Ahrendt S."/>
            <person name="Riley R."/>
            <person name="Andreopoulos W."/>
            <person name="Labutti K."/>
            <person name="Pangilinan J."/>
            <person name="Ruiz-Duenas F.J."/>
            <person name="Barrasa J.M."/>
            <person name="Sanchez-Garcia M."/>
            <person name="Camarero S."/>
            <person name="Miyauchi S."/>
            <person name="Serrano A."/>
            <person name="Linde D."/>
            <person name="Babiker R."/>
            <person name="Drula E."/>
            <person name="Ayuso-Fernandez I."/>
            <person name="Pacheco R."/>
            <person name="Padilla G."/>
            <person name="Ferreira P."/>
            <person name="Barriuso J."/>
            <person name="Kellner H."/>
            <person name="Castanera R."/>
            <person name="Alfaro M."/>
            <person name="Ramirez L."/>
            <person name="Pisabarro A.G."/>
            <person name="Kuo A."/>
            <person name="Tritt A."/>
            <person name="Lipzen A."/>
            <person name="He G."/>
            <person name="Yan M."/>
            <person name="Ng V."/>
            <person name="Cullen D."/>
            <person name="Martin F."/>
            <person name="Rosso M.-N."/>
            <person name="Henrissat B."/>
            <person name="Hibbett D."/>
            <person name="Martinez A.T."/>
            <person name="Grigoriev I.V."/>
        </authorList>
    </citation>
    <scope>NUCLEOTIDE SEQUENCE</scope>
    <source>
        <strain evidence="1">MF-IS2</strain>
    </source>
</reference>
<sequence>MWRRARRRIKRRARRRELAMTVRVQFWRSGRRRCRRRKVNTHFRDFTFRRSNSHTSVNVENLSTEHIVAKSEEERAEIAATFKQKGNNGEIAVVAGIYLSTGHNGARKSSQTAN</sequence>
<name>A0A9P5X2D9_9AGAR</name>
<proteinExistence type="predicted"/>
<comment type="caution">
    <text evidence="1">The sequence shown here is derived from an EMBL/GenBank/DDBJ whole genome shotgun (WGS) entry which is preliminary data.</text>
</comment>
<gene>
    <name evidence="1" type="ORF">P691DRAFT_460560</name>
</gene>
<organism evidence="1 2">
    <name type="scientific">Macrolepiota fuliginosa MF-IS2</name>
    <dbReference type="NCBI Taxonomy" id="1400762"/>
    <lineage>
        <taxon>Eukaryota</taxon>
        <taxon>Fungi</taxon>
        <taxon>Dikarya</taxon>
        <taxon>Basidiomycota</taxon>
        <taxon>Agaricomycotina</taxon>
        <taxon>Agaricomycetes</taxon>
        <taxon>Agaricomycetidae</taxon>
        <taxon>Agaricales</taxon>
        <taxon>Agaricineae</taxon>
        <taxon>Agaricaceae</taxon>
        <taxon>Macrolepiota</taxon>
    </lineage>
</organism>
<keyword evidence="2" id="KW-1185">Reference proteome</keyword>
<dbReference type="EMBL" id="MU151573">
    <property type="protein sequence ID" value="KAF9442755.1"/>
    <property type="molecule type" value="Genomic_DNA"/>
</dbReference>
<dbReference type="Proteomes" id="UP000807342">
    <property type="component" value="Unassembled WGS sequence"/>
</dbReference>
<evidence type="ECO:0000313" key="1">
    <source>
        <dbReference type="EMBL" id="KAF9442755.1"/>
    </source>
</evidence>
<dbReference type="AlphaFoldDB" id="A0A9P5X2D9"/>